<dbReference type="GO" id="GO:0004739">
    <property type="term" value="F:pyruvate dehydrogenase (acetyl-transferring) activity"/>
    <property type="evidence" value="ECO:0007669"/>
    <property type="project" value="TreeGrafter"/>
</dbReference>
<evidence type="ECO:0000259" key="4">
    <source>
        <dbReference type="Pfam" id="PF00676"/>
    </source>
</evidence>
<dbReference type="EMBL" id="CP121196">
    <property type="protein sequence ID" value="XBH16578.1"/>
    <property type="molecule type" value="Genomic_DNA"/>
</dbReference>
<evidence type="ECO:0000313" key="5">
    <source>
        <dbReference type="EMBL" id="XBH16578.1"/>
    </source>
</evidence>
<dbReference type="GO" id="GO:0006086">
    <property type="term" value="P:pyruvate decarboxylation to acetyl-CoA"/>
    <property type="evidence" value="ECO:0007669"/>
    <property type="project" value="TreeGrafter"/>
</dbReference>
<protein>
    <submittedName>
        <fullName evidence="5">Thiamine pyrophosphate-dependent enzyme</fullName>
    </submittedName>
</protein>
<proteinExistence type="predicted"/>
<organism evidence="5">
    <name type="scientific">Telmatobacter sp. DSM 110680</name>
    <dbReference type="NCBI Taxonomy" id="3036704"/>
    <lineage>
        <taxon>Bacteria</taxon>
        <taxon>Pseudomonadati</taxon>
        <taxon>Acidobacteriota</taxon>
        <taxon>Terriglobia</taxon>
        <taxon>Terriglobales</taxon>
        <taxon>Acidobacteriaceae</taxon>
        <taxon>Telmatobacter</taxon>
    </lineage>
</organism>
<feature type="domain" description="Dehydrogenase E1 component" evidence="4">
    <location>
        <begin position="35"/>
        <end position="253"/>
    </location>
</feature>
<dbReference type="PANTHER" id="PTHR11516">
    <property type="entry name" value="PYRUVATE DEHYDROGENASE E1 COMPONENT, ALPHA SUBUNIT BACTERIAL AND ORGANELLAR"/>
    <property type="match status" value="1"/>
</dbReference>
<dbReference type="Gene3D" id="3.40.50.970">
    <property type="match status" value="1"/>
</dbReference>
<accession>A0AAU7DH42</accession>
<reference evidence="5" key="1">
    <citation type="submission" date="2023-03" db="EMBL/GenBank/DDBJ databases">
        <title>Edaphobacter sp.</title>
        <authorList>
            <person name="Huber K.J."/>
            <person name="Papendorf J."/>
            <person name="Pilke C."/>
            <person name="Bunk B."/>
            <person name="Sproeer C."/>
            <person name="Pester M."/>
        </authorList>
    </citation>
    <scope>NUCLEOTIDE SEQUENCE</scope>
    <source>
        <strain evidence="5">DSM 110680</strain>
    </source>
</reference>
<gene>
    <name evidence="5" type="ORF">P8935_18630</name>
</gene>
<keyword evidence="3" id="KW-0786">Thiamine pyrophosphate</keyword>
<dbReference type="InterPro" id="IPR050642">
    <property type="entry name" value="PDH_E1_Alpha_Subunit"/>
</dbReference>
<dbReference type="SUPFAM" id="SSF52518">
    <property type="entry name" value="Thiamin diphosphate-binding fold (THDP-binding)"/>
    <property type="match status" value="1"/>
</dbReference>
<evidence type="ECO:0000256" key="3">
    <source>
        <dbReference type="ARBA" id="ARBA00023052"/>
    </source>
</evidence>
<dbReference type="InterPro" id="IPR029061">
    <property type="entry name" value="THDP-binding"/>
</dbReference>
<name>A0AAU7DH42_9BACT</name>
<sequence>MAKTPNAKTEHKAKPVAAEKSFSLVSNEKLLAIYTAMVKCRMLEQRATLLFQQGKLDSDLHASAGREAASAGIAIDLQPNDTLGILPGEWLPAFVKGVTLDNLFRTLAPTAAERSGQQALAAGDLGLKNILTGDEAQVPETVRERAVEAQAAQEGAIVVAILPSTAKSLKPWQTVMTAAAAQKLPIVFAHYVGIESEGSNSAPKDKSKNPEALVNGLPAIVVDADDAVAVYRVAYEAIIRARQGRGATLLRCVGRSAVSTAAKPESGGKSGIHAISNDPVSSMEIYLESKGIEPKGHNREVVTSFNRDLELATRFLDQ</sequence>
<dbReference type="RefSeq" id="WP_348261807.1">
    <property type="nucleotide sequence ID" value="NZ_CP121196.1"/>
</dbReference>
<keyword evidence="2" id="KW-0560">Oxidoreductase</keyword>
<evidence type="ECO:0000256" key="2">
    <source>
        <dbReference type="ARBA" id="ARBA00023002"/>
    </source>
</evidence>
<dbReference type="PANTHER" id="PTHR11516:SF41">
    <property type="entry name" value="3-METHYL-2-OXOBUTANOATE DEHYDROGENASE SUBUNIT ALPHA"/>
    <property type="match status" value="1"/>
</dbReference>
<dbReference type="InterPro" id="IPR001017">
    <property type="entry name" value="DH_E1"/>
</dbReference>
<evidence type="ECO:0000256" key="1">
    <source>
        <dbReference type="ARBA" id="ARBA00001964"/>
    </source>
</evidence>
<dbReference type="AlphaFoldDB" id="A0AAU7DH42"/>
<comment type="cofactor">
    <cofactor evidence="1">
        <name>thiamine diphosphate</name>
        <dbReference type="ChEBI" id="CHEBI:58937"/>
    </cofactor>
</comment>
<dbReference type="Pfam" id="PF00676">
    <property type="entry name" value="E1_dh"/>
    <property type="match status" value="1"/>
</dbReference>